<dbReference type="OrthoDB" id="197586at2157"/>
<proteinExistence type="predicted"/>
<keyword evidence="1" id="KW-0472">Membrane</keyword>
<dbReference type="eggNOG" id="arCOG10320">
    <property type="taxonomic scope" value="Archaea"/>
</dbReference>
<dbReference type="EMBL" id="AOHZ01000002">
    <property type="protein sequence ID" value="ELY62282.1"/>
    <property type="molecule type" value="Genomic_DNA"/>
</dbReference>
<keyword evidence="1" id="KW-0812">Transmembrane</keyword>
<evidence type="ECO:0000256" key="1">
    <source>
        <dbReference type="SAM" id="Phobius"/>
    </source>
</evidence>
<evidence type="ECO:0000313" key="2">
    <source>
        <dbReference type="EMBL" id="ELY62282.1"/>
    </source>
</evidence>
<protein>
    <submittedName>
        <fullName evidence="2">Uncharacterized protein</fullName>
    </submittedName>
</protein>
<feature type="transmembrane region" description="Helical" evidence="1">
    <location>
        <begin position="30"/>
        <end position="53"/>
    </location>
</feature>
<comment type="caution">
    <text evidence="2">The sequence shown here is derived from an EMBL/GenBank/DDBJ whole genome shotgun (WGS) entry which is preliminary data.</text>
</comment>
<organism evidence="2 3">
    <name type="scientific">Natronolimnohabitans innermongolicus JCM 12255</name>
    <dbReference type="NCBI Taxonomy" id="1227499"/>
    <lineage>
        <taxon>Archaea</taxon>
        <taxon>Methanobacteriati</taxon>
        <taxon>Methanobacteriota</taxon>
        <taxon>Stenosarchaea group</taxon>
        <taxon>Halobacteria</taxon>
        <taxon>Halobacteriales</taxon>
        <taxon>Natrialbaceae</taxon>
        <taxon>Natronolimnohabitans</taxon>
    </lineage>
</organism>
<keyword evidence="3" id="KW-1185">Reference proteome</keyword>
<reference evidence="2 3" key="1">
    <citation type="journal article" date="2014" name="PLoS Genet.">
        <title>Phylogenetically driven sequencing of extremely halophilic archaea reveals strategies for static and dynamic osmo-response.</title>
        <authorList>
            <person name="Becker E.A."/>
            <person name="Seitzer P.M."/>
            <person name="Tritt A."/>
            <person name="Larsen D."/>
            <person name="Krusor M."/>
            <person name="Yao A.I."/>
            <person name="Wu D."/>
            <person name="Madern D."/>
            <person name="Eisen J.A."/>
            <person name="Darling A.E."/>
            <person name="Facciotti M.T."/>
        </authorList>
    </citation>
    <scope>NUCLEOTIDE SEQUENCE [LARGE SCALE GENOMIC DNA]</scope>
    <source>
        <strain evidence="2 3">JCM 12255</strain>
    </source>
</reference>
<feature type="transmembrane region" description="Helical" evidence="1">
    <location>
        <begin position="65"/>
        <end position="94"/>
    </location>
</feature>
<gene>
    <name evidence="2" type="ORF">C493_00610</name>
</gene>
<dbReference type="AlphaFoldDB" id="L9XL30"/>
<name>L9XL30_9EURY</name>
<dbReference type="RefSeq" id="WP_007257436.1">
    <property type="nucleotide sequence ID" value="NZ_AOHZ01000002.1"/>
</dbReference>
<accession>L9XL30</accession>
<dbReference type="Proteomes" id="UP000011602">
    <property type="component" value="Unassembled WGS sequence"/>
</dbReference>
<evidence type="ECO:0000313" key="3">
    <source>
        <dbReference type="Proteomes" id="UP000011602"/>
    </source>
</evidence>
<dbReference type="PATRIC" id="fig|1227499.3.peg.124"/>
<dbReference type="STRING" id="1227499.C493_00610"/>
<sequence length="103" mass="10848">MSTTATLAALAEPLYHGYSGTDGVTGFPNIGTYLIFGVILFPVYVMVVAWFAGEPRDSKTGVMGVTYLVGITAQMWIGMFILTLIIGVVFFGGLPEPLGSPGP</sequence>
<keyword evidence="1" id="KW-1133">Transmembrane helix</keyword>